<organism evidence="2 3">
    <name type="scientific">Acrocarpospora corrugata</name>
    <dbReference type="NCBI Taxonomy" id="35763"/>
    <lineage>
        <taxon>Bacteria</taxon>
        <taxon>Bacillati</taxon>
        <taxon>Actinomycetota</taxon>
        <taxon>Actinomycetes</taxon>
        <taxon>Streptosporangiales</taxon>
        <taxon>Streptosporangiaceae</taxon>
        <taxon>Acrocarpospora</taxon>
    </lineage>
</organism>
<keyword evidence="3" id="KW-1185">Reference proteome</keyword>
<proteinExistence type="predicted"/>
<dbReference type="Proteomes" id="UP000334990">
    <property type="component" value="Unassembled WGS sequence"/>
</dbReference>
<evidence type="ECO:0000256" key="1">
    <source>
        <dbReference type="SAM" id="SignalP"/>
    </source>
</evidence>
<comment type="caution">
    <text evidence="2">The sequence shown here is derived from an EMBL/GenBank/DDBJ whole genome shotgun (WGS) entry which is preliminary data.</text>
</comment>
<sequence length="149" mass="15192">MKITSRTGALAIGAVLAAAAIVTVSGSTASATQADCASWPNPGSATGTSTVYRQDAGRQGTYAELRKGTVGGQQVGWARLTGTTKKGDGVWMDVSNNGGASWTQCGPYLVDADGGVPYTRGYATSTSASRVFRACGRVSGAFSVCGPWW</sequence>
<keyword evidence="1" id="KW-0732">Signal</keyword>
<feature type="chain" id="PRO_5038775191" description="Secreted protein" evidence="1">
    <location>
        <begin position="30"/>
        <end position="149"/>
    </location>
</feature>
<reference evidence="2 3" key="1">
    <citation type="submission" date="2019-10" db="EMBL/GenBank/DDBJ databases">
        <title>Whole genome shotgun sequence of Acrocarpospora corrugata NBRC 13972.</title>
        <authorList>
            <person name="Ichikawa N."/>
            <person name="Kimura A."/>
            <person name="Kitahashi Y."/>
            <person name="Komaki H."/>
            <person name="Oguchi A."/>
        </authorList>
    </citation>
    <scope>NUCLEOTIDE SEQUENCE [LARGE SCALE GENOMIC DNA]</scope>
    <source>
        <strain evidence="2 3">NBRC 13972</strain>
    </source>
</reference>
<gene>
    <name evidence="2" type="ORF">Acor_81020</name>
</gene>
<dbReference type="RefSeq" id="WP_155341977.1">
    <property type="nucleotide sequence ID" value="NZ_BAAABN010000001.1"/>
</dbReference>
<dbReference type="EMBL" id="BLAD01000125">
    <property type="protein sequence ID" value="GES06033.1"/>
    <property type="molecule type" value="Genomic_DNA"/>
</dbReference>
<feature type="signal peptide" evidence="1">
    <location>
        <begin position="1"/>
        <end position="29"/>
    </location>
</feature>
<accession>A0A5M3WFW7</accession>
<evidence type="ECO:0008006" key="4">
    <source>
        <dbReference type="Google" id="ProtNLM"/>
    </source>
</evidence>
<dbReference type="AlphaFoldDB" id="A0A5M3WFW7"/>
<name>A0A5M3WFW7_9ACTN</name>
<evidence type="ECO:0000313" key="3">
    <source>
        <dbReference type="Proteomes" id="UP000334990"/>
    </source>
</evidence>
<protein>
    <recommendedName>
        <fullName evidence="4">Secreted protein</fullName>
    </recommendedName>
</protein>
<dbReference type="OrthoDB" id="3528850at2"/>
<evidence type="ECO:0000313" key="2">
    <source>
        <dbReference type="EMBL" id="GES06033.1"/>
    </source>
</evidence>